<keyword evidence="1" id="KW-0472">Membrane</keyword>
<dbReference type="Proteomes" id="UP000000263">
    <property type="component" value="Chromosome"/>
</dbReference>
<evidence type="ECO:0000313" key="3">
    <source>
        <dbReference type="Proteomes" id="UP000000263"/>
    </source>
</evidence>
<dbReference type="STRING" id="383372.Rcas_3019"/>
<sequence length="319" mass="35620">MVFSGMRMRNDDLVANVERSIAHAGAGGVRYTRRQLYYEVCRTLLPPSRVFIAAGQTTAAIGSSLTLTLRRPYPLWIGAIGASLLMSVPWLVRRLPFTLTPPLTEAAFDDALAMYRARHGDPPGLLPDDAPLYLALNDREPDLYDYGLAYALVCQDASIARMLRANFLHMEMACAILSLEEVTPLPDTLIAMLIRAPAPRILLLHDASPEGLQCAADAVALLDLPHGFRVRALGLAPMHALRRHLFAFRGAQPAEHLPASLNLIERAWLRAGYRAEVAALRPVTLLRTLHRVTRPVRRRESWFSGLRRWRTTGYMSWPT</sequence>
<dbReference type="KEGG" id="rca:Rcas_3019"/>
<dbReference type="HOGENOM" id="CLU_865679_0_0_0"/>
<organism evidence="2 3">
    <name type="scientific">Roseiflexus castenholzii (strain DSM 13941 / HLO8)</name>
    <dbReference type="NCBI Taxonomy" id="383372"/>
    <lineage>
        <taxon>Bacteria</taxon>
        <taxon>Bacillati</taxon>
        <taxon>Chloroflexota</taxon>
        <taxon>Chloroflexia</taxon>
        <taxon>Chloroflexales</taxon>
        <taxon>Roseiflexineae</taxon>
        <taxon>Roseiflexaceae</taxon>
        <taxon>Roseiflexus</taxon>
    </lineage>
</organism>
<accession>A7NNE1</accession>
<dbReference type="EMBL" id="CP000804">
    <property type="protein sequence ID" value="ABU59074.1"/>
    <property type="molecule type" value="Genomic_DNA"/>
</dbReference>
<dbReference type="RefSeq" id="WP_012121498.1">
    <property type="nucleotide sequence ID" value="NC_009767.1"/>
</dbReference>
<keyword evidence="1" id="KW-0812">Transmembrane</keyword>
<feature type="transmembrane region" description="Helical" evidence="1">
    <location>
        <begin position="73"/>
        <end position="92"/>
    </location>
</feature>
<reference evidence="2 3" key="1">
    <citation type="submission" date="2007-08" db="EMBL/GenBank/DDBJ databases">
        <title>Complete sequence of Roseiflexus castenholzii DSM 13941.</title>
        <authorList>
            <consortium name="US DOE Joint Genome Institute"/>
            <person name="Copeland A."/>
            <person name="Lucas S."/>
            <person name="Lapidus A."/>
            <person name="Barry K."/>
            <person name="Glavina del Rio T."/>
            <person name="Dalin E."/>
            <person name="Tice H."/>
            <person name="Pitluck S."/>
            <person name="Thompson L.S."/>
            <person name="Brettin T."/>
            <person name="Bruce D."/>
            <person name="Detter J.C."/>
            <person name="Han C."/>
            <person name="Tapia R."/>
            <person name="Schmutz J."/>
            <person name="Larimer F."/>
            <person name="Land M."/>
            <person name="Hauser L."/>
            <person name="Kyrpides N."/>
            <person name="Mikhailova N."/>
            <person name="Bryant D.A."/>
            <person name="Hanada S."/>
            <person name="Tsukatani Y."/>
            <person name="Richardson P."/>
        </authorList>
    </citation>
    <scope>NUCLEOTIDE SEQUENCE [LARGE SCALE GENOMIC DNA]</scope>
    <source>
        <strain evidence="3">DSM 13941 / HLO8</strain>
    </source>
</reference>
<evidence type="ECO:0000256" key="1">
    <source>
        <dbReference type="SAM" id="Phobius"/>
    </source>
</evidence>
<keyword evidence="3" id="KW-1185">Reference proteome</keyword>
<gene>
    <name evidence="2" type="ordered locus">Rcas_3019</name>
</gene>
<proteinExistence type="predicted"/>
<dbReference type="OrthoDB" id="3698630at2"/>
<dbReference type="eggNOG" id="COG1697">
    <property type="taxonomic scope" value="Bacteria"/>
</dbReference>
<name>A7NNE1_ROSCS</name>
<dbReference type="AlphaFoldDB" id="A7NNE1"/>
<protein>
    <submittedName>
        <fullName evidence="2">Uncharacterized protein</fullName>
    </submittedName>
</protein>
<keyword evidence="1" id="KW-1133">Transmembrane helix</keyword>
<evidence type="ECO:0000313" key="2">
    <source>
        <dbReference type="EMBL" id="ABU59074.1"/>
    </source>
</evidence>